<keyword evidence="2" id="KW-1185">Reference proteome</keyword>
<organism evidence="1 2">
    <name type="scientific">Mycoplasma seminis</name>
    <dbReference type="NCBI Taxonomy" id="512749"/>
    <lineage>
        <taxon>Bacteria</taxon>
        <taxon>Bacillati</taxon>
        <taxon>Mycoplasmatota</taxon>
        <taxon>Mollicutes</taxon>
        <taxon>Mycoplasmataceae</taxon>
        <taxon>Mycoplasma</taxon>
    </lineage>
</organism>
<sequence>MFKTDGTPHVNGIKTEWSLIKFLNDPNNFEDLRKVFLNKYNKDIFYSFNFQHKGGTGNRCDLYDANNKIKLSIKSKKRKSNIYQGTFDLINTSKIFVYTNFQNFAFNKAYGKYEDFLISAVNNNLSQNEIKLGVNECIVNMINSLNANTINNIFKKIIELEHDVIDVVRDYNTNTNEIITLDKLHFLDKGWIQKESSNILFDKNTKINKKSFRIMNSNNEQTPFRLRVTLNNGIRALMVSLGLNPKITGKNSTSSMVFKIQVDDVKYIVEKYGKTK</sequence>
<dbReference type="Proteomes" id="UP001237011">
    <property type="component" value="Chromosome"/>
</dbReference>
<protein>
    <submittedName>
        <fullName evidence="1">Uncharacterized protein</fullName>
    </submittedName>
</protein>
<dbReference type="RefSeq" id="WP_305937993.1">
    <property type="nucleotide sequence ID" value="NZ_CP132191.1"/>
</dbReference>
<evidence type="ECO:0000313" key="2">
    <source>
        <dbReference type="Proteomes" id="UP001237011"/>
    </source>
</evidence>
<gene>
    <name evidence="1" type="ORF">Q8852_00070</name>
</gene>
<reference evidence="1" key="1">
    <citation type="submission" date="2023-08" db="EMBL/GenBank/DDBJ databases">
        <title>Complete genome sequence of Mycoplasma seminis 2200.</title>
        <authorList>
            <person name="Spergser J."/>
        </authorList>
    </citation>
    <scope>NUCLEOTIDE SEQUENCE [LARGE SCALE GENOMIC DNA]</scope>
    <source>
        <strain evidence="1">2200</strain>
    </source>
</reference>
<proteinExistence type="predicted"/>
<name>A0ABY9HAD1_9MOLU</name>
<dbReference type="EMBL" id="CP132191">
    <property type="protein sequence ID" value="WLP85562.1"/>
    <property type="molecule type" value="Genomic_DNA"/>
</dbReference>
<accession>A0ABY9HAD1</accession>
<evidence type="ECO:0000313" key="1">
    <source>
        <dbReference type="EMBL" id="WLP85562.1"/>
    </source>
</evidence>